<evidence type="ECO:0000313" key="2">
    <source>
        <dbReference type="Proteomes" id="UP000573729"/>
    </source>
</evidence>
<reference evidence="1 2" key="1">
    <citation type="submission" date="2020-08" db="EMBL/GenBank/DDBJ databases">
        <title>Sequencing the genomes of 1000 actinobacteria strains.</title>
        <authorList>
            <person name="Klenk H.-P."/>
        </authorList>
    </citation>
    <scope>NUCLEOTIDE SEQUENCE [LARGE SCALE GENOMIC DNA]</scope>
    <source>
        <strain evidence="1 2">DSM 24947</strain>
    </source>
</reference>
<organism evidence="1 2">
    <name type="scientific">Microbacterium marinum</name>
    <dbReference type="NCBI Taxonomy" id="421115"/>
    <lineage>
        <taxon>Bacteria</taxon>
        <taxon>Bacillati</taxon>
        <taxon>Actinomycetota</taxon>
        <taxon>Actinomycetes</taxon>
        <taxon>Micrococcales</taxon>
        <taxon>Microbacteriaceae</taxon>
        <taxon>Microbacterium</taxon>
    </lineage>
</organism>
<accession>A0A7W7BQM6</accession>
<keyword evidence="2" id="KW-1185">Reference proteome</keyword>
<dbReference type="EMBL" id="JACHMD010000001">
    <property type="protein sequence ID" value="MBB4666990.1"/>
    <property type="molecule type" value="Genomic_DNA"/>
</dbReference>
<dbReference type="RefSeq" id="WP_184217034.1">
    <property type="nucleotide sequence ID" value="NZ_JACHMD010000001.1"/>
</dbReference>
<proteinExistence type="predicted"/>
<dbReference type="AlphaFoldDB" id="A0A7W7BQM6"/>
<dbReference type="SUPFAM" id="SSF55486">
    <property type="entry name" value="Metalloproteases ('zincins'), catalytic domain"/>
    <property type="match status" value="1"/>
</dbReference>
<protein>
    <submittedName>
        <fullName evidence="1">Uncharacterized protein</fullName>
    </submittedName>
</protein>
<dbReference type="GO" id="GO:0008237">
    <property type="term" value="F:metallopeptidase activity"/>
    <property type="evidence" value="ECO:0007669"/>
    <property type="project" value="InterPro"/>
</dbReference>
<sequence length="211" mass="23444">MIEHAGPVLAVPIQRPNFHCWADAVVPVQGAYTLAQHLAEYDRIPAEIREVFEAPRLYPHDSADQTQGVVRSLSIHFGFDDAGADGRAVAGRYTGDIWVTSRARTRTLVHEFGHHVDYMFNRMAAGGNGSRQPLSTLPEWQQLWNDVRPGIPSGNYAGESSVEWFAELFAWQVLDDASAFLRAAGNTVARARAVRAAFLAVLPMRTPFHYD</sequence>
<name>A0A7W7BQM6_9MICO</name>
<dbReference type="Proteomes" id="UP000573729">
    <property type="component" value="Unassembled WGS sequence"/>
</dbReference>
<comment type="caution">
    <text evidence="1">The sequence shown here is derived from an EMBL/GenBank/DDBJ whole genome shotgun (WGS) entry which is preliminary data.</text>
</comment>
<dbReference type="InterPro" id="IPR024079">
    <property type="entry name" value="MetalloPept_cat_dom_sf"/>
</dbReference>
<gene>
    <name evidence="1" type="ORF">BKA24_001699</name>
</gene>
<evidence type="ECO:0000313" key="1">
    <source>
        <dbReference type="EMBL" id="MBB4666990.1"/>
    </source>
</evidence>
<dbReference type="Gene3D" id="3.40.390.10">
    <property type="entry name" value="Collagenase (Catalytic Domain)"/>
    <property type="match status" value="1"/>
</dbReference>